<dbReference type="Proteomes" id="UP001228049">
    <property type="component" value="Unassembled WGS sequence"/>
</dbReference>
<dbReference type="AlphaFoldDB" id="A0AAD9BI81"/>
<proteinExistence type="predicted"/>
<dbReference type="EMBL" id="JASDAP010000022">
    <property type="protein sequence ID" value="KAK1884141.1"/>
    <property type="molecule type" value="Genomic_DNA"/>
</dbReference>
<keyword evidence="2" id="KW-1185">Reference proteome</keyword>
<comment type="caution">
    <text evidence="1">The sequence shown here is derived from an EMBL/GenBank/DDBJ whole genome shotgun (WGS) entry which is preliminary data.</text>
</comment>
<accession>A0AAD9BI81</accession>
<evidence type="ECO:0000313" key="2">
    <source>
        <dbReference type="Proteomes" id="UP001228049"/>
    </source>
</evidence>
<gene>
    <name evidence="1" type="ORF">KUDE01_022463</name>
</gene>
<name>A0AAD9BI81_DISEL</name>
<organism evidence="1 2">
    <name type="scientific">Dissostichus eleginoides</name>
    <name type="common">Patagonian toothfish</name>
    <name type="synonym">Dissostichus amissus</name>
    <dbReference type="NCBI Taxonomy" id="100907"/>
    <lineage>
        <taxon>Eukaryota</taxon>
        <taxon>Metazoa</taxon>
        <taxon>Chordata</taxon>
        <taxon>Craniata</taxon>
        <taxon>Vertebrata</taxon>
        <taxon>Euteleostomi</taxon>
        <taxon>Actinopterygii</taxon>
        <taxon>Neopterygii</taxon>
        <taxon>Teleostei</taxon>
        <taxon>Neoteleostei</taxon>
        <taxon>Acanthomorphata</taxon>
        <taxon>Eupercaria</taxon>
        <taxon>Perciformes</taxon>
        <taxon>Notothenioidei</taxon>
        <taxon>Nototheniidae</taxon>
        <taxon>Dissostichus</taxon>
    </lineage>
</organism>
<evidence type="ECO:0000313" key="1">
    <source>
        <dbReference type="EMBL" id="KAK1884141.1"/>
    </source>
</evidence>
<sequence>MCPSCPWIRDFSHRLDVPQLSWIRDFSHRLDVPQLSLDQGLLSSSGCAPVVPGSGTSLIVWMCPSCPWIRDFSHRLDVPSCPWIRDFSHRLDVPQLSLDQGLLSSSGCAPVVPGSGTSLIIDCRPGLLPQHILMYASKRFSFSPTGYAARTLLAGLDYNHHRPAKREEDGSIHYVVIIVLLCI</sequence>
<reference evidence="1" key="1">
    <citation type="submission" date="2023-04" db="EMBL/GenBank/DDBJ databases">
        <title>Chromosome-level genome of Chaenocephalus aceratus.</title>
        <authorList>
            <person name="Park H."/>
        </authorList>
    </citation>
    <scope>NUCLEOTIDE SEQUENCE</scope>
    <source>
        <strain evidence="1">DE</strain>
        <tissue evidence="1">Muscle</tissue>
    </source>
</reference>
<protein>
    <submittedName>
        <fullName evidence="1">CinA-like protein</fullName>
    </submittedName>
</protein>